<dbReference type="InterPro" id="IPR057448">
    <property type="entry name" value="BCL-11A_Znf_CCHC"/>
</dbReference>
<keyword evidence="9" id="KW-0804">Transcription</keyword>
<sequence>MGELSDDSTDYLTCGKCLSEFPLKNIVTFIEHKKKDCDVISSRDTEPGLLCSACSRGFMTAVGLLKHARISHNLQLFLENGPYTNGVLAPHSQTDIPSNDAPVNLVTRSDFVPIESRATRADKFLETLPFPRGTDMTPEESRCNPPELCLPVKSTKISVSPASSQNESPATVISPETSSTSAAVQHSSSFDSSCYEAAVRNPDSTFSEGTSKEGNVEGEEGREDLPEEVMGVEETCCSSQKCGVELIPGTHESLQKCCYAVAPKKRKRHMETKHMPSYWRTRFSRRRMLGVRDSPLRRPSSRSQGTIYIDLKPESGEVSTSHSGGDTPKESVRTTNFDSSHGDSMGIHVTGMTRDSTSKANSQKPNRGSVFIKPRAVFSIPISYTIPTQALDSNTNRVETKSVSMDESAHSSDSSPLKDQNSSISNVSSYVPCSSSSISTSLTSESQIYGIDIPSLISQATRQFNLVPSSSEYGDMNDKDVQSSEDGEGKLGRKRRYPTTKPYKCDQCDNAFNQRIHLKKHMSKHTGIKPFKCQQCDYSTVERSHLKVHIRIHTGEKPFKCTFCEYATAQNSTLKIHLKRHHGRQGSVEKEGAAMTTTNQSRATMEISPDRDQSSSTDSINEGSKNS</sequence>
<evidence type="ECO:0000313" key="15">
    <source>
        <dbReference type="RefSeq" id="XP_022344718.1"/>
    </source>
</evidence>
<dbReference type="Gene3D" id="3.30.160.60">
    <property type="entry name" value="Classic Zinc Finger"/>
    <property type="match status" value="3"/>
</dbReference>
<dbReference type="GO" id="GO:0000978">
    <property type="term" value="F:RNA polymerase II cis-regulatory region sequence-specific DNA binding"/>
    <property type="evidence" value="ECO:0007669"/>
    <property type="project" value="TreeGrafter"/>
</dbReference>
<feature type="region of interest" description="Disordered" evidence="12">
    <location>
        <begin position="468"/>
        <end position="496"/>
    </location>
</feature>
<evidence type="ECO:0000256" key="11">
    <source>
        <dbReference type="PROSITE-ProRule" id="PRU00042"/>
    </source>
</evidence>
<dbReference type="InterPro" id="IPR051497">
    <property type="entry name" value="Dev/Hematopoietic_TF"/>
</dbReference>
<dbReference type="SUPFAM" id="SSF57667">
    <property type="entry name" value="beta-beta-alpha zinc fingers"/>
    <property type="match status" value="2"/>
</dbReference>
<dbReference type="GO" id="GO:0008270">
    <property type="term" value="F:zinc ion binding"/>
    <property type="evidence" value="ECO:0007669"/>
    <property type="project" value="UniProtKB-KW"/>
</dbReference>
<keyword evidence="10" id="KW-0539">Nucleus</keyword>
<feature type="domain" description="C2H2-type" evidence="13">
    <location>
        <begin position="49"/>
        <end position="72"/>
    </location>
</feature>
<dbReference type="PROSITE" id="PS00028">
    <property type="entry name" value="ZINC_FINGER_C2H2_1"/>
    <property type="match status" value="2"/>
</dbReference>
<dbReference type="Pfam" id="PF00096">
    <property type="entry name" value="zf-C2H2"/>
    <property type="match status" value="1"/>
</dbReference>
<dbReference type="SMART" id="SM00355">
    <property type="entry name" value="ZnF_C2H2"/>
    <property type="match status" value="4"/>
</dbReference>
<keyword evidence="7" id="KW-0832">Ubl conjugation</keyword>
<dbReference type="OrthoDB" id="8113227at2759"/>
<feature type="domain" description="C2H2-type" evidence="13">
    <location>
        <begin position="531"/>
        <end position="558"/>
    </location>
</feature>
<evidence type="ECO:0000256" key="10">
    <source>
        <dbReference type="ARBA" id="ARBA00023242"/>
    </source>
</evidence>
<dbReference type="InterPro" id="IPR056438">
    <property type="entry name" value="Znf-C2H2_CTCF"/>
</dbReference>
<evidence type="ECO:0000256" key="1">
    <source>
        <dbReference type="ARBA" id="ARBA00004123"/>
    </source>
</evidence>
<evidence type="ECO:0000256" key="8">
    <source>
        <dbReference type="ARBA" id="ARBA00023015"/>
    </source>
</evidence>
<feature type="region of interest" description="Disordered" evidence="12">
    <location>
        <begin position="201"/>
        <end position="225"/>
    </location>
</feature>
<dbReference type="PROSITE" id="PS50157">
    <property type="entry name" value="ZINC_FINGER_C2H2_2"/>
    <property type="match status" value="4"/>
</dbReference>
<evidence type="ECO:0000313" key="14">
    <source>
        <dbReference type="Proteomes" id="UP000694844"/>
    </source>
</evidence>
<evidence type="ECO:0000256" key="4">
    <source>
        <dbReference type="ARBA" id="ARBA00022737"/>
    </source>
</evidence>
<evidence type="ECO:0000256" key="2">
    <source>
        <dbReference type="ARBA" id="ARBA00022499"/>
    </source>
</evidence>
<organism evidence="14 15">
    <name type="scientific">Crassostrea virginica</name>
    <name type="common">Eastern oyster</name>
    <dbReference type="NCBI Taxonomy" id="6565"/>
    <lineage>
        <taxon>Eukaryota</taxon>
        <taxon>Metazoa</taxon>
        <taxon>Spiralia</taxon>
        <taxon>Lophotrochozoa</taxon>
        <taxon>Mollusca</taxon>
        <taxon>Bivalvia</taxon>
        <taxon>Autobranchia</taxon>
        <taxon>Pteriomorphia</taxon>
        <taxon>Ostreida</taxon>
        <taxon>Ostreoidea</taxon>
        <taxon>Ostreidae</taxon>
        <taxon>Crassostrea</taxon>
    </lineage>
</organism>
<dbReference type="Proteomes" id="UP000694844">
    <property type="component" value="Chromosome 5"/>
</dbReference>
<keyword evidence="4" id="KW-0677">Repeat</keyword>
<dbReference type="Pfam" id="PF25491">
    <property type="entry name" value="CCHC_BCL-11A"/>
    <property type="match status" value="1"/>
</dbReference>
<feature type="compositionally biased region" description="Polar residues" evidence="12">
    <location>
        <begin position="353"/>
        <end position="366"/>
    </location>
</feature>
<feature type="domain" description="C2H2-type" evidence="13">
    <location>
        <begin position="559"/>
        <end position="586"/>
    </location>
</feature>
<gene>
    <name evidence="15" type="primary">LOC111137535</name>
</gene>
<evidence type="ECO:0000256" key="3">
    <source>
        <dbReference type="ARBA" id="ARBA00022723"/>
    </source>
</evidence>
<dbReference type="FunFam" id="3.30.160.60:FF:001629">
    <property type="entry name" value="Uncharacterized protein"/>
    <property type="match status" value="2"/>
</dbReference>
<feature type="region of interest" description="Disordered" evidence="12">
    <location>
        <begin position="393"/>
        <end position="426"/>
    </location>
</feature>
<dbReference type="PANTHER" id="PTHR45993">
    <property type="entry name" value="B-CELL LYMPHOMA/LEUKEMIA 11"/>
    <property type="match status" value="1"/>
</dbReference>
<keyword evidence="5 11" id="KW-0863">Zinc-finger</keyword>
<keyword evidence="3" id="KW-0479">Metal-binding</keyword>
<dbReference type="InterPro" id="IPR036236">
    <property type="entry name" value="Znf_C2H2_sf"/>
</dbReference>
<dbReference type="Pfam" id="PF23611">
    <property type="entry name" value="zf-C2H2_16"/>
    <property type="match status" value="1"/>
</dbReference>
<evidence type="ECO:0000256" key="9">
    <source>
        <dbReference type="ARBA" id="ARBA00023163"/>
    </source>
</evidence>
<dbReference type="KEGG" id="cvn:111137535"/>
<keyword evidence="2" id="KW-1017">Isopeptide bond</keyword>
<feature type="region of interest" description="Disordered" evidence="12">
    <location>
        <begin position="160"/>
        <end position="185"/>
    </location>
</feature>
<evidence type="ECO:0000259" key="13">
    <source>
        <dbReference type="PROSITE" id="PS50157"/>
    </source>
</evidence>
<keyword evidence="8" id="KW-0805">Transcription regulation</keyword>
<reference evidence="15" key="1">
    <citation type="submission" date="2025-08" db="UniProtKB">
        <authorList>
            <consortium name="RefSeq"/>
        </authorList>
    </citation>
    <scope>IDENTIFICATION</scope>
    <source>
        <tissue evidence="15">Whole sample</tissue>
    </source>
</reference>
<keyword evidence="6" id="KW-0862">Zinc</keyword>
<evidence type="ECO:0000256" key="12">
    <source>
        <dbReference type="SAM" id="MobiDB-lite"/>
    </source>
</evidence>
<dbReference type="GO" id="GO:0003700">
    <property type="term" value="F:DNA-binding transcription factor activity"/>
    <property type="evidence" value="ECO:0007669"/>
    <property type="project" value="TreeGrafter"/>
</dbReference>
<feature type="compositionally biased region" description="Polar residues" evidence="12">
    <location>
        <begin position="160"/>
        <end position="176"/>
    </location>
</feature>
<dbReference type="GO" id="GO:0006357">
    <property type="term" value="P:regulation of transcription by RNA polymerase II"/>
    <property type="evidence" value="ECO:0007669"/>
    <property type="project" value="TreeGrafter"/>
</dbReference>
<dbReference type="RefSeq" id="XP_022344718.1">
    <property type="nucleotide sequence ID" value="XM_022489010.1"/>
</dbReference>
<dbReference type="GeneID" id="111137535"/>
<comment type="subcellular location">
    <subcellularLocation>
        <location evidence="1">Nucleus</location>
    </subcellularLocation>
</comment>
<feature type="compositionally biased region" description="Polar residues" evidence="12">
    <location>
        <begin position="614"/>
        <end position="627"/>
    </location>
</feature>
<accession>A0A8B8EYU8</accession>
<protein>
    <submittedName>
        <fullName evidence="15">Zinc finger and SCAN domain-containing protein 21-like</fullName>
    </submittedName>
</protein>
<dbReference type="GO" id="GO:0005634">
    <property type="term" value="C:nucleus"/>
    <property type="evidence" value="ECO:0007669"/>
    <property type="project" value="UniProtKB-SubCell"/>
</dbReference>
<evidence type="ECO:0000256" key="7">
    <source>
        <dbReference type="ARBA" id="ARBA00022843"/>
    </source>
</evidence>
<feature type="region of interest" description="Disordered" evidence="12">
    <location>
        <begin position="581"/>
        <end position="627"/>
    </location>
</feature>
<dbReference type="InterPro" id="IPR013087">
    <property type="entry name" value="Znf_C2H2_type"/>
</dbReference>
<evidence type="ECO:0000256" key="6">
    <source>
        <dbReference type="ARBA" id="ARBA00022833"/>
    </source>
</evidence>
<evidence type="ECO:0000256" key="5">
    <source>
        <dbReference type="ARBA" id="ARBA00022771"/>
    </source>
</evidence>
<dbReference type="FunFam" id="3.30.160.60:FF:002395">
    <property type="entry name" value="Enhancer binding protein"/>
    <property type="match status" value="1"/>
</dbReference>
<name>A0A8B8EYU8_CRAVI</name>
<feature type="compositionally biased region" description="Low complexity" evidence="12">
    <location>
        <begin position="402"/>
        <end position="426"/>
    </location>
</feature>
<dbReference type="PANTHER" id="PTHR45993:SF6">
    <property type="entry name" value="C2H2-TYPE DOMAIN-CONTAINING PROTEIN"/>
    <property type="match status" value="1"/>
</dbReference>
<feature type="region of interest" description="Disordered" evidence="12">
    <location>
        <begin position="291"/>
        <end position="368"/>
    </location>
</feature>
<proteinExistence type="predicted"/>
<keyword evidence="14" id="KW-1185">Reference proteome</keyword>
<feature type="domain" description="C2H2-type" evidence="13">
    <location>
        <begin position="503"/>
        <end position="530"/>
    </location>
</feature>
<feature type="compositionally biased region" description="Basic and acidic residues" evidence="12">
    <location>
        <begin position="476"/>
        <end position="491"/>
    </location>
</feature>
<feature type="compositionally biased region" description="Acidic residues" evidence="12">
    <location>
        <begin position="216"/>
        <end position="225"/>
    </location>
</feature>
<dbReference type="AlphaFoldDB" id="A0A8B8EYU8"/>